<dbReference type="PROSITE" id="PS51096">
    <property type="entry name" value="PTS_EIIA_TYPE_4"/>
    <property type="match status" value="1"/>
</dbReference>
<reference evidence="7" key="1">
    <citation type="submission" date="2014-01" db="EMBL/GenBank/DDBJ databases">
        <authorList>
            <person name="Aslett M."/>
        </authorList>
    </citation>
    <scope>NUCLEOTIDE SEQUENCE</scope>
</reference>
<dbReference type="Gene3D" id="3.40.50.510">
    <property type="entry name" value="Phosphotransferase system, mannose-type IIA component"/>
    <property type="match status" value="1"/>
</dbReference>
<dbReference type="InterPro" id="IPR050861">
    <property type="entry name" value="Dihydroxyacetone_Kinase"/>
</dbReference>
<dbReference type="SMART" id="SM01120">
    <property type="entry name" value="Dak2"/>
    <property type="match status" value="1"/>
</dbReference>
<dbReference type="SUPFAM" id="SSF101473">
    <property type="entry name" value="DhaL-like"/>
    <property type="match status" value="1"/>
</dbReference>
<dbReference type="Pfam" id="PF02734">
    <property type="entry name" value="Dak2"/>
    <property type="match status" value="1"/>
</dbReference>
<dbReference type="GO" id="GO:0019563">
    <property type="term" value="P:glycerol catabolic process"/>
    <property type="evidence" value="ECO:0007669"/>
    <property type="project" value="TreeGrafter"/>
</dbReference>
<dbReference type="PANTHER" id="PTHR28629">
    <property type="entry name" value="TRIOKINASE/FMN CYCLASE"/>
    <property type="match status" value="1"/>
</dbReference>
<protein>
    <submittedName>
        <fullName evidence="7">Dihydroxyacetone kinase</fullName>
    </submittedName>
</protein>
<evidence type="ECO:0000259" key="5">
    <source>
        <dbReference type="PROSITE" id="PS51096"/>
    </source>
</evidence>
<evidence type="ECO:0000259" key="6">
    <source>
        <dbReference type="PROSITE" id="PS51480"/>
    </source>
</evidence>
<proteinExistence type="predicted"/>
<dbReference type="InterPro" id="IPR004007">
    <property type="entry name" value="DhaL_dom"/>
</dbReference>
<dbReference type="FunFam" id="1.25.40.340:FF:000002">
    <property type="entry name" value="Dihydroxyacetone kinase, L subunit"/>
    <property type="match status" value="1"/>
</dbReference>
<name>A0A077ZH04_TRITR</name>
<evidence type="ECO:0000256" key="4">
    <source>
        <dbReference type="ARBA" id="ARBA00048898"/>
    </source>
</evidence>
<dbReference type="GO" id="GO:0050354">
    <property type="term" value="F:triokinase activity"/>
    <property type="evidence" value="ECO:0007669"/>
    <property type="project" value="UniProtKB-EC"/>
</dbReference>
<dbReference type="GO" id="GO:0004371">
    <property type="term" value="F:glycerone kinase activity"/>
    <property type="evidence" value="ECO:0007669"/>
    <property type="project" value="UniProtKB-EC"/>
</dbReference>
<organism evidence="7 8">
    <name type="scientific">Trichuris trichiura</name>
    <name type="common">Whipworm</name>
    <name type="synonym">Trichocephalus trichiurus</name>
    <dbReference type="NCBI Taxonomy" id="36087"/>
    <lineage>
        <taxon>Eukaryota</taxon>
        <taxon>Metazoa</taxon>
        <taxon>Ecdysozoa</taxon>
        <taxon>Nematoda</taxon>
        <taxon>Enoplea</taxon>
        <taxon>Dorylaimia</taxon>
        <taxon>Trichinellida</taxon>
        <taxon>Trichuridae</taxon>
        <taxon>Trichuris</taxon>
    </lineage>
</organism>
<dbReference type="GO" id="GO:0016020">
    <property type="term" value="C:membrane"/>
    <property type="evidence" value="ECO:0007669"/>
    <property type="project" value="InterPro"/>
</dbReference>
<sequence length="293" mass="31406">MFTPENLRKTLELFNEKIQIKKDYLSELDTPIGDGDHGNNMARGMDAVMAADLSGDLPDIFKAAAMAMISKVGGASGPLYGTAMMEMMKASKESNEPEILLRAAIAGIMKRGNSTVGEKTMLDLWGPAVDNLNNGTLNTATLEILVEQTKNIKATKGRASYVGERSIGHIDPGAMSSAYFFESMIEAGLKRLIGEVAKDVPITTAGGLEDGGIGTSMERISQAIEENTADELLAFYDLGSAKMNLEMAIEMTDKKVTLFDTAMVESAYTACALLAADVGEEDIEQQLATLKVK</sequence>
<dbReference type="OrthoDB" id="1724672at2759"/>
<dbReference type="InterPro" id="IPR012737">
    <property type="entry name" value="DhaK_L_YcgS"/>
</dbReference>
<comment type="catalytic activity">
    <reaction evidence="4">
        <text>dihydroxyacetone + ATP = dihydroxyacetone phosphate + ADP + H(+)</text>
        <dbReference type="Rhea" id="RHEA:15773"/>
        <dbReference type="ChEBI" id="CHEBI:15378"/>
        <dbReference type="ChEBI" id="CHEBI:16016"/>
        <dbReference type="ChEBI" id="CHEBI:30616"/>
        <dbReference type="ChEBI" id="CHEBI:57642"/>
        <dbReference type="ChEBI" id="CHEBI:456216"/>
        <dbReference type="EC" id="2.7.1.29"/>
    </reaction>
</comment>
<feature type="domain" description="PTS EIIA type-4" evidence="5">
    <location>
        <begin position="169"/>
        <end position="293"/>
    </location>
</feature>
<keyword evidence="8" id="KW-1185">Reference proteome</keyword>
<comment type="catalytic activity">
    <reaction evidence="3">
        <text>D-glyceraldehyde + ATP = D-glyceraldehyde 3-phosphate + ADP + H(+)</text>
        <dbReference type="Rhea" id="RHEA:13941"/>
        <dbReference type="ChEBI" id="CHEBI:15378"/>
        <dbReference type="ChEBI" id="CHEBI:17378"/>
        <dbReference type="ChEBI" id="CHEBI:30616"/>
        <dbReference type="ChEBI" id="CHEBI:59776"/>
        <dbReference type="ChEBI" id="CHEBI:456216"/>
        <dbReference type="EC" id="2.7.1.28"/>
    </reaction>
</comment>
<keyword evidence="1" id="KW-0808">Transferase</keyword>
<dbReference type="PROSITE" id="PS51480">
    <property type="entry name" value="DHAL"/>
    <property type="match status" value="1"/>
</dbReference>
<dbReference type="STRING" id="36087.A0A077ZH04"/>
<dbReference type="EMBL" id="HG806650">
    <property type="protein sequence ID" value="CDW59591.1"/>
    <property type="molecule type" value="Genomic_DNA"/>
</dbReference>
<dbReference type="InterPro" id="IPR004701">
    <property type="entry name" value="PTS_EIIA_man-typ"/>
</dbReference>
<evidence type="ECO:0000313" key="8">
    <source>
        <dbReference type="Proteomes" id="UP000030665"/>
    </source>
</evidence>
<keyword evidence="2 7" id="KW-0418">Kinase</keyword>
<dbReference type="NCBIfam" id="TIGR02365">
    <property type="entry name" value="dha_L_ycgS"/>
    <property type="match status" value="1"/>
</dbReference>
<evidence type="ECO:0000256" key="2">
    <source>
        <dbReference type="ARBA" id="ARBA00022777"/>
    </source>
</evidence>
<dbReference type="InterPro" id="IPR036117">
    <property type="entry name" value="DhaL_dom_sf"/>
</dbReference>
<gene>
    <name evidence="7" type="ORF">TTRE_0000792901</name>
</gene>
<dbReference type="InterPro" id="IPR036662">
    <property type="entry name" value="PTS_EIIA_man-typ_sf"/>
</dbReference>
<feature type="domain" description="DhaL" evidence="6">
    <location>
        <begin position="5"/>
        <end position="186"/>
    </location>
</feature>
<dbReference type="Proteomes" id="UP000030665">
    <property type="component" value="Unassembled WGS sequence"/>
</dbReference>
<dbReference type="GO" id="GO:0005829">
    <property type="term" value="C:cytosol"/>
    <property type="evidence" value="ECO:0007669"/>
    <property type="project" value="TreeGrafter"/>
</dbReference>
<dbReference type="Gene3D" id="1.25.40.340">
    <property type="match status" value="1"/>
</dbReference>
<reference evidence="7" key="2">
    <citation type="submission" date="2014-03" db="EMBL/GenBank/DDBJ databases">
        <title>The whipworm genome and dual-species transcriptomics of an intimate host-pathogen interaction.</title>
        <authorList>
            <person name="Foth B.J."/>
            <person name="Tsai I.J."/>
            <person name="Reid A.J."/>
            <person name="Bancroft A.J."/>
            <person name="Nichol S."/>
            <person name="Tracey A."/>
            <person name="Holroyd N."/>
            <person name="Cotton J.A."/>
            <person name="Stanley E.J."/>
            <person name="Zarowiecki M."/>
            <person name="Liu J.Z."/>
            <person name="Huckvale T."/>
            <person name="Cooper P.J."/>
            <person name="Grencis R.K."/>
            <person name="Berriman M."/>
        </authorList>
    </citation>
    <scope>NUCLEOTIDE SEQUENCE [LARGE SCALE GENOMIC DNA]</scope>
</reference>
<accession>A0A077ZH04</accession>
<evidence type="ECO:0000256" key="1">
    <source>
        <dbReference type="ARBA" id="ARBA00022679"/>
    </source>
</evidence>
<evidence type="ECO:0000256" key="3">
    <source>
        <dbReference type="ARBA" id="ARBA00047974"/>
    </source>
</evidence>
<dbReference type="GO" id="GO:0009401">
    <property type="term" value="P:phosphoenolpyruvate-dependent sugar phosphotransferase system"/>
    <property type="evidence" value="ECO:0007669"/>
    <property type="project" value="InterPro"/>
</dbReference>
<dbReference type="SUPFAM" id="SSF53062">
    <property type="entry name" value="PTS system fructose IIA component-like"/>
    <property type="match status" value="1"/>
</dbReference>
<evidence type="ECO:0000313" key="7">
    <source>
        <dbReference type="EMBL" id="CDW59591.1"/>
    </source>
</evidence>
<dbReference type="Pfam" id="PF03610">
    <property type="entry name" value="EIIA-man"/>
    <property type="match status" value="1"/>
</dbReference>
<dbReference type="AlphaFoldDB" id="A0A077ZH04"/>
<dbReference type="PANTHER" id="PTHR28629:SF4">
    <property type="entry name" value="TRIOKINASE_FMN CYCLASE"/>
    <property type="match status" value="1"/>
</dbReference>